<keyword evidence="1" id="KW-0966">Cell projection</keyword>
<evidence type="ECO:0000313" key="1">
    <source>
        <dbReference type="EMBL" id="QEN07885.1"/>
    </source>
</evidence>
<keyword evidence="1" id="KW-0969">Cilium</keyword>
<dbReference type="EMBL" id="CP036150">
    <property type="protein sequence ID" value="QEN07885.1"/>
    <property type="molecule type" value="Genomic_DNA"/>
</dbReference>
<reference evidence="1 2" key="1">
    <citation type="submission" date="2019-02" db="EMBL/GenBank/DDBJ databases">
        <title>Complete Genome Sequence and Methylome Analysis of free living Spirochaetas.</title>
        <authorList>
            <person name="Fomenkov A."/>
            <person name="Dubinina G."/>
            <person name="Leshcheva N."/>
            <person name="Mikheeva N."/>
            <person name="Grabovich M."/>
            <person name="Vincze T."/>
            <person name="Roberts R.J."/>
        </authorList>
    </citation>
    <scope>NUCLEOTIDE SEQUENCE [LARGE SCALE GENOMIC DNA]</scope>
    <source>
        <strain evidence="1 2">K2</strain>
    </source>
</reference>
<dbReference type="Proteomes" id="UP000324209">
    <property type="component" value="Chromosome"/>
</dbReference>
<proteinExistence type="predicted"/>
<accession>A0A5C1QIA6</accession>
<keyword evidence="1" id="KW-0282">Flagellum</keyword>
<organism evidence="1 2">
    <name type="scientific">Oceanispirochaeta crateris</name>
    <dbReference type="NCBI Taxonomy" id="2518645"/>
    <lineage>
        <taxon>Bacteria</taxon>
        <taxon>Pseudomonadati</taxon>
        <taxon>Spirochaetota</taxon>
        <taxon>Spirochaetia</taxon>
        <taxon>Spirochaetales</taxon>
        <taxon>Spirochaetaceae</taxon>
        <taxon>Oceanispirochaeta</taxon>
    </lineage>
</organism>
<dbReference type="KEGG" id="ock:EXM22_07740"/>
<dbReference type="Pfam" id="PF06289">
    <property type="entry name" value="FlbD"/>
    <property type="match status" value="1"/>
</dbReference>
<gene>
    <name evidence="1" type="ORF">EXM22_07740</name>
</gene>
<dbReference type="OrthoDB" id="9799862at2"/>
<evidence type="ECO:0000313" key="2">
    <source>
        <dbReference type="Proteomes" id="UP000324209"/>
    </source>
</evidence>
<dbReference type="AlphaFoldDB" id="A0A5C1QIA6"/>
<dbReference type="InterPro" id="IPR009384">
    <property type="entry name" value="SwrD-like"/>
</dbReference>
<dbReference type="RefSeq" id="WP_149485965.1">
    <property type="nucleotide sequence ID" value="NZ_CP036150.1"/>
</dbReference>
<name>A0A5C1QIA6_9SPIO</name>
<sequence length="67" mass="7778">MVEVTIMGKLNKVLYLNPHQIEYIEADASTTIVMLSGKRLVVQEDYSTLFNRIVEYRRLIGGFKNEE</sequence>
<protein>
    <submittedName>
        <fullName evidence="1">Flagellar protein FlbD</fullName>
    </submittedName>
</protein>
<keyword evidence="2" id="KW-1185">Reference proteome</keyword>